<dbReference type="EMBL" id="JBJDQH010000023">
    <property type="protein sequence ID" value="MFK4272169.1"/>
    <property type="molecule type" value="Genomic_DNA"/>
</dbReference>
<evidence type="ECO:0000313" key="3">
    <source>
        <dbReference type="Proteomes" id="UP001620295"/>
    </source>
</evidence>
<dbReference type="RefSeq" id="WP_404748644.1">
    <property type="nucleotide sequence ID" value="NZ_JBJDQH010000023.1"/>
</dbReference>
<keyword evidence="3" id="KW-1185">Reference proteome</keyword>
<reference evidence="2 3" key="1">
    <citation type="submission" date="2024-11" db="EMBL/GenBank/DDBJ databases">
        <title>The Natural Products Discovery Center: Release of the First 8490 Sequenced Strains for Exploring Actinobacteria Biosynthetic Diversity.</title>
        <authorList>
            <person name="Kalkreuter E."/>
            <person name="Kautsar S.A."/>
            <person name="Yang D."/>
            <person name="Bader C.D."/>
            <person name="Teijaro C.N."/>
            <person name="Fluegel L."/>
            <person name="Davis C.M."/>
            <person name="Simpson J.R."/>
            <person name="Lauterbach L."/>
            <person name="Steele A.D."/>
            <person name="Gui C."/>
            <person name="Meng S."/>
            <person name="Li G."/>
            <person name="Viehrig K."/>
            <person name="Ye F."/>
            <person name="Su P."/>
            <person name="Kiefer A.F."/>
            <person name="Nichols A."/>
            <person name="Cepeda A.J."/>
            <person name="Yan W."/>
            <person name="Fan B."/>
            <person name="Jiang Y."/>
            <person name="Adhikari A."/>
            <person name="Zheng C.-J."/>
            <person name="Schuster L."/>
            <person name="Cowan T.M."/>
            <person name="Smanski M.J."/>
            <person name="Chevrette M.G."/>
            <person name="De Carvalho L.P.S."/>
            <person name="Shen B."/>
        </authorList>
    </citation>
    <scope>NUCLEOTIDE SEQUENCE [LARGE SCALE GENOMIC DNA]</scope>
    <source>
        <strain evidence="2 3">NPDC020863</strain>
    </source>
</reference>
<feature type="region of interest" description="Disordered" evidence="1">
    <location>
        <begin position="214"/>
        <end position="243"/>
    </location>
</feature>
<accession>A0ABW8M4Q3</accession>
<evidence type="ECO:0000256" key="1">
    <source>
        <dbReference type="SAM" id="MobiDB-lite"/>
    </source>
</evidence>
<comment type="caution">
    <text evidence="2">The sequence shown here is derived from an EMBL/GenBank/DDBJ whole genome shotgun (WGS) entry which is preliminary data.</text>
</comment>
<name>A0ABW8M4Q3_9ACTN</name>
<dbReference type="Proteomes" id="UP001620295">
    <property type="component" value="Unassembled WGS sequence"/>
</dbReference>
<sequence>MLVWVRIVVAVPLTWCGWPRSAPLPGRVRLDDLSHWREDEGALRIVHGGAPRTDIDPYMVVPVLGGPVPTPLRELWAVHRFLGDGFQAQYDDRLTTNLGAFCSRNLPGFAERNNGAQPDRFVLFASQDYYNAVLDLDILDQAGNPTITTWIDWEIGARQQFWDWFDAARCPTRPYLAFGGKHGKSHEQIHLVKTGTVAPVRRCLRVRFLSGCGHAGRPARPERPATVRTPTAPDGGRPCPAPP</sequence>
<protein>
    <submittedName>
        <fullName evidence="2">Uncharacterized protein</fullName>
    </submittedName>
</protein>
<evidence type="ECO:0000313" key="2">
    <source>
        <dbReference type="EMBL" id="MFK4272169.1"/>
    </source>
</evidence>
<organism evidence="2 3">
    <name type="scientific">Streptomyces milbemycinicus</name>
    <dbReference type="NCBI Taxonomy" id="476552"/>
    <lineage>
        <taxon>Bacteria</taxon>
        <taxon>Bacillati</taxon>
        <taxon>Actinomycetota</taxon>
        <taxon>Actinomycetes</taxon>
        <taxon>Kitasatosporales</taxon>
        <taxon>Streptomycetaceae</taxon>
        <taxon>Streptomyces</taxon>
    </lineage>
</organism>
<proteinExistence type="predicted"/>
<gene>
    <name evidence="2" type="ORF">ACI2L5_45875</name>
</gene>